<dbReference type="AlphaFoldDB" id="A0A6J5XAC5"/>
<evidence type="ECO:0000256" key="1">
    <source>
        <dbReference type="SAM" id="MobiDB-lite"/>
    </source>
</evidence>
<keyword evidence="3" id="KW-1185">Reference proteome</keyword>
<feature type="region of interest" description="Disordered" evidence="1">
    <location>
        <begin position="1"/>
        <end position="37"/>
    </location>
</feature>
<feature type="compositionally biased region" description="Basic and acidic residues" evidence="1">
    <location>
        <begin position="1"/>
        <end position="17"/>
    </location>
</feature>
<accession>A0A6J5XAC5</accession>
<evidence type="ECO:0000313" key="2">
    <source>
        <dbReference type="EMBL" id="CAB4308044.1"/>
    </source>
</evidence>
<organism evidence="2 3">
    <name type="scientific">Prunus armeniaca</name>
    <name type="common">Apricot</name>
    <name type="synonym">Armeniaca vulgaris</name>
    <dbReference type="NCBI Taxonomy" id="36596"/>
    <lineage>
        <taxon>Eukaryota</taxon>
        <taxon>Viridiplantae</taxon>
        <taxon>Streptophyta</taxon>
        <taxon>Embryophyta</taxon>
        <taxon>Tracheophyta</taxon>
        <taxon>Spermatophyta</taxon>
        <taxon>Magnoliopsida</taxon>
        <taxon>eudicotyledons</taxon>
        <taxon>Gunneridae</taxon>
        <taxon>Pentapetalae</taxon>
        <taxon>rosids</taxon>
        <taxon>fabids</taxon>
        <taxon>Rosales</taxon>
        <taxon>Rosaceae</taxon>
        <taxon>Amygdaloideae</taxon>
        <taxon>Amygdaleae</taxon>
        <taxon>Prunus</taxon>
    </lineage>
</organism>
<proteinExistence type="predicted"/>
<sequence length="65" mass="7548">MGHSKGETEGVREREREREEDEWSSLPERRSGRRRRRGGVAVIAGGLWMRAQLVMRMKGLKLRLG</sequence>
<dbReference type="Proteomes" id="UP000507245">
    <property type="component" value="Unassembled WGS sequence"/>
</dbReference>
<evidence type="ECO:0000313" key="3">
    <source>
        <dbReference type="Proteomes" id="UP000507245"/>
    </source>
</evidence>
<dbReference type="EMBL" id="CAEKKB010000004">
    <property type="protein sequence ID" value="CAB4308044.1"/>
    <property type="molecule type" value="Genomic_DNA"/>
</dbReference>
<gene>
    <name evidence="2" type="ORF">ORAREDHAP_LOCUS27094</name>
</gene>
<protein>
    <submittedName>
        <fullName evidence="2">Uncharacterized protein</fullName>
    </submittedName>
</protein>
<reference evidence="3" key="1">
    <citation type="journal article" date="2020" name="Genome Biol.">
        <title>Gamete binning: chromosome-level and haplotype-resolved genome assembly enabled by high-throughput single-cell sequencing of gamete genomes.</title>
        <authorList>
            <person name="Campoy J.A."/>
            <person name="Sun H."/>
            <person name="Goel M."/>
            <person name="Jiao W.-B."/>
            <person name="Folz-Donahue K."/>
            <person name="Wang N."/>
            <person name="Rubio M."/>
            <person name="Liu C."/>
            <person name="Kukat C."/>
            <person name="Ruiz D."/>
            <person name="Huettel B."/>
            <person name="Schneeberger K."/>
        </authorList>
    </citation>
    <scope>NUCLEOTIDE SEQUENCE [LARGE SCALE GENOMIC DNA]</scope>
    <source>
        <strain evidence="3">cv. Rojo Pasion</strain>
    </source>
</reference>
<name>A0A6J5XAC5_PRUAR</name>